<keyword evidence="2" id="KW-1133">Transmembrane helix</keyword>
<reference evidence="3 4" key="1">
    <citation type="submission" date="2018-02" db="EMBL/GenBank/DDBJ databases">
        <title>The genomes of Aspergillus section Nigri reveals drivers in fungal speciation.</title>
        <authorList>
            <consortium name="DOE Joint Genome Institute"/>
            <person name="Vesth T.C."/>
            <person name="Nybo J."/>
            <person name="Theobald S."/>
            <person name="Brandl J."/>
            <person name="Frisvad J.C."/>
            <person name="Nielsen K.F."/>
            <person name="Lyhne E.K."/>
            <person name="Kogle M.E."/>
            <person name="Kuo A."/>
            <person name="Riley R."/>
            <person name="Clum A."/>
            <person name="Nolan M."/>
            <person name="Lipzen A."/>
            <person name="Salamov A."/>
            <person name="Henrissat B."/>
            <person name="Wiebenga A."/>
            <person name="De vries R.P."/>
            <person name="Grigoriev I.V."/>
            <person name="Mortensen U.H."/>
            <person name="Andersen M.R."/>
            <person name="Baker S.E."/>
        </authorList>
    </citation>
    <scope>NUCLEOTIDE SEQUENCE [LARGE SCALE GENOMIC DNA]</scope>
    <source>
        <strain evidence="3 4">CBS 121057</strain>
    </source>
</reference>
<keyword evidence="2" id="KW-0812">Transmembrane</keyword>
<dbReference type="STRING" id="1448318.A0A319FB41"/>
<feature type="transmembrane region" description="Helical" evidence="2">
    <location>
        <begin position="132"/>
        <end position="154"/>
    </location>
</feature>
<keyword evidence="2" id="KW-0472">Membrane</keyword>
<sequence>MAPYAFPTQLVPVVSSLDQTTVTIAHNWPWPRSAGILESTYNLLGGTLVDKWLWDGHSEEDNHELKRILPDTGYAEESPSETPSNHMSEVTATTENGGARVGTRISLHAEAWQSETITRNWIPHWSYQKSSIAAACIFTAITVMAFIFLAILSVKKIKRSWERHKRERRNYAASRYSALSLFEDGHKMDSTRGNQTSRETLMFSRSRSPTSTYVVEQEGTSVTRVFRASKSASTLALDLPGSALGDESPTSQLKLIPERPVSAIKPSRHERHGSKARSIVVVPSPLKPVASFSVKPMTHRSEPAQSFERTPLSPGNEAEDIPSSRKRESFGANSLFKLPSIQRTISPLFSF</sequence>
<accession>A0A319FB41</accession>
<evidence type="ECO:0000256" key="1">
    <source>
        <dbReference type="SAM" id="MobiDB-lite"/>
    </source>
</evidence>
<feature type="region of interest" description="Disordered" evidence="1">
    <location>
        <begin position="295"/>
        <end position="326"/>
    </location>
</feature>
<dbReference type="VEuPathDB" id="FungiDB:BO78DRAFT_198866"/>
<proteinExistence type="predicted"/>
<dbReference type="OrthoDB" id="4501674at2759"/>
<dbReference type="Proteomes" id="UP000248423">
    <property type="component" value="Unassembled WGS sequence"/>
</dbReference>
<evidence type="ECO:0000313" key="3">
    <source>
        <dbReference type="EMBL" id="PYI03293.1"/>
    </source>
</evidence>
<evidence type="ECO:0000256" key="2">
    <source>
        <dbReference type="SAM" id="Phobius"/>
    </source>
</evidence>
<name>A0A319FB41_ASPSB</name>
<organism evidence="3 4">
    <name type="scientific">Aspergillus sclerotiicarbonarius (strain CBS 121057 / IBT 28362)</name>
    <dbReference type="NCBI Taxonomy" id="1448318"/>
    <lineage>
        <taxon>Eukaryota</taxon>
        <taxon>Fungi</taxon>
        <taxon>Dikarya</taxon>
        <taxon>Ascomycota</taxon>
        <taxon>Pezizomycotina</taxon>
        <taxon>Eurotiomycetes</taxon>
        <taxon>Eurotiomycetidae</taxon>
        <taxon>Eurotiales</taxon>
        <taxon>Aspergillaceae</taxon>
        <taxon>Aspergillus</taxon>
        <taxon>Aspergillus subgen. Circumdati</taxon>
    </lineage>
</organism>
<keyword evidence="4" id="KW-1185">Reference proteome</keyword>
<dbReference type="AlphaFoldDB" id="A0A319FB41"/>
<gene>
    <name evidence="3" type="ORF">BO78DRAFT_198866</name>
</gene>
<protein>
    <submittedName>
        <fullName evidence="3">Uncharacterized protein</fullName>
    </submittedName>
</protein>
<dbReference type="EMBL" id="KZ826382">
    <property type="protein sequence ID" value="PYI03293.1"/>
    <property type="molecule type" value="Genomic_DNA"/>
</dbReference>
<evidence type="ECO:0000313" key="4">
    <source>
        <dbReference type="Proteomes" id="UP000248423"/>
    </source>
</evidence>